<dbReference type="InParanoid" id="A0A1X7UCT4"/>
<evidence type="ECO:0000313" key="2">
    <source>
        <dbReference type="EnsemblMetazoa" id="Aqu2.1.25300_001"/>
    </source>
</evidence>
<name>A0A1X7UCT4_AMPQE</name>
<protein>
    <submittedName>
        <fullName evidence="2">Uncharacterized protein</fullName>
    </submittedName>
</protein>
<dbReference type="EnsemblMetazoa" id="Aqu2.1.25300_001">
    <property type="protein sequence ID" value="Aqu2.1.25300_001"/>
    <property type="gene ID" value="Aqu2.1.25300"/>
</dbReference>
<organism evidence="2">
    <name type="scientific">Amphimedon queenslandica</name>
    <name type="common">Sponge</name>
    <dbReference type="NCBI Taxonomy" id="400682"/>
    <lineage>
        <taxon>Eukaryota</taxon>
        <taxon>Metazoa</taxon>
        <taxon>Porifera</taxon>
        <taxon>Demospongiae</taxon>
        <taxon>Heteroscleromorpha</taxon>
        <taxon>Haplosclerida</taxon>
        <taxon>Niphatidae</taxon>
        <taxon>Amphimedon</taxon>
    </lineage>
</organism>
<accession>A0A1X7UCT4</accession>
<sequence>MATAACATAGRSGRSGQKRKAAKDWVLDYPDDLQIMMKMSKGGAEESSHVLVCRFCSIELPTDPKKKLWDRINVHLSSARHKRLKESYKERSDKKNQVSLYESVVRQKEKEKEAEGAIHDSVRALCYSAVSLNQADGYLGKLFKKYCQAARTMPGQRQ</sequence>
<feature type="region of interest" description="Disordered" evidence="1">
    <location>
        <begin position="1"/>
        <end position="21"/>
    </location>
</feature>
<dbReference type="AlphaFoldDB" id="A0A1X7UCT4"/>
<evidence type="ECO:0000256" key="1">
    <source>
        <dbReference type="SAM" id="MobiDB-lite"/>
    </source>
</evidence>
<proteinExistence type="predicted"/>
<reference evidence="2" key="1">
    <citation type="submission" date="2017-05" db="UniProtKB">
        <authorList>
            <consortium name="EnsemblMetazoa"/>
        </authorList>
    </citation>
    <scope>IDENTIFICATION</scope>
</reference>